<evidence type="ECO:0000313" key="1">
    <source>
        <dbReference type="EMBL" id="KAI8426657.1"/>
    </source>
</evidence>
<proteinExistence type="predicted"/>
<organism evidence="1 2">
    <name type="scientific">Choristoneura fumiferana</name>
    <name type="common">Spruce budworm moth</name>
    <name type="synonym">Archips fumiferana</name>
    <dbReference type="NCBI Taxonomy" id="7141"/>
    <lineage>
        <taxon>Eukaryota</taxon>
        <taxon>Metazoa</taxon>
        <taxon>Ecdysozoa</taxon>
        <taxon>Arthropoda</taxon>
        <taxon>Hexapoda</taxon>
        <taxon>Insecta</taxon>
        <taxon>Pterygota</taxon>
        <taxon>Neoptera</taxon>
        <taxon>Endopterygota</taxon>
        <taxon>Lepidoptera</taxon>
        <taxon>Glossata</taxon>
        <taxon>Ditrysia</taxon>
        <taxon>Tortricoidea</taxon>
        <taxon>Tortricidae</taxon>
        <taxon>Tortricinae</taxon>
        <taxon>Choristoneura</taxon>
    </lineage>
</organism>
<dbReference type="EMBL" id="CM046108">
    <property type="protein sequence ID" value="KAI8426657.1"/>
    <property type="molecule type" value="Genomic_DNA"/>
</dbReference>
<sequence>MMGSRGMATAAAAAEALRPGGGRMAAWRAHAYCEGDAHAAAGALRLEGARRPARRAPNDVLVRVAAASINPIDLAIVGGYGARVLGALRGLAGGGVEFPLVPGRDFAGTVAGAAPGAALAPGARVWGVVPPHRPGSHAQYVVVDRSWVGEAPRTLSDLEAGGALYAGLTACAALRAGGLWPGRGGGGAARRVLLLGLGGVGQAALRLLARAGHAVVAAVAPDQLAAAAALGAAPRDRHLPDHQDTLRRDGPSVYRPAAGGRRGLSVFSVRCAA</sequence>
<name>A0ACC0JR61_CHOFU</name>
<gene>
    <name evidence="1" type="ORF">MSG28_005426</name>
</gene>
<reference evidence="1 2" key="1">
    <citation type="journal article" date="2022" name="Genome Biol. Evol.">
        <title>The Spruce Budworm Genome: Reconstructing the Evolutionary History of Antifreeze Proteins.</title>
        <authorList>
            <person name="Beliveau C."/>
            <person name="Gagne P."/>
            <person name="Picq S."/>
            <person name="Vernygora O."/>
            <person name="Keeling C.I."/>
            <person name="Pinkney K."/>
            <person name="Doucet D."/>
            <person name="Wen F."/>
            <person name="Johnston J.S."/>
            <person name="Maaroufi H."/>
            <person name="Boyle B."/>
            <person name="Laroche J."/>
            <person name="Dewar K."/>
            <person name="Juretic N."/>
            <person name="Blackburn G."/>
            <person name="Nisole A."/>
            <person name="Brunet B."/>
            <person name="Brandao M."/>
            <person name="Lumley L."/>
            <person name="Duan J."/>
            <person name="Quan G."/>
            <person name="Lucarotti C.J."/>
            <person name="Roe A.D."/>
            <person name="Sperling F.A.H."/>
            <person name="Levesque R.C."/>
            <person name="Cusson M."/>
        </authorList>
    </citation>
    <scope>NUCLEOTIDE SEQUENCE [LARGE SCALE GENOMIC DNA]</scope>
    <source>
        <strain evidence="1">Glfc:IPQL:Cfum</strain>
    </source>
</reference>
<protein>
    <submittedName>
        <fullName evidence="1">Uncharacterized protein</fullName>
    </submittedName>
</protein>
<accession>A0ACC0JR61</accession>
<keyword evidence="2" id="KW-1185">Reference proteome</keyword>
<comment type="caution">
    <text evidence="1">The sequence shown here is derived from an EMBL/GenBank/DDBJ whole genome shotgun (WGS) entry which is preliminary data.</text>
</comment>
<dbReference type="Proteomes" id="UP001064048">
    <property type="component" value="Chromosome 8"/>
</dbReference>
<evidence type="ECO:0000313" key="2">
    <source>
        <dbReference type="Proteomes" id="UP001064048"/>
    </source>
</evidence>